<evidence type="ECO:0000256" key="4">
    <source>
        <dbReference type="ARBA" id="ARBA00023136"/>
    </source>
</evidence>
<evidence type="ECO:0000256" key="3">
    <source>
        <dbReference type="ARBA" id="ARBA00022989"/>
    </source>
</evidence>
<evidence type="ECO:0000313" key="9">
    <source>
        <dbReference type="WBParaSite" id="PgR039_g050_t02"/>
    </source>
</evidence>
<dbReference type="GO" id="GO:0012505">
    <property type="term" value="C:endomembrane system"/>
    <property type="evidence" value="ECO:0007669"/>
    <property type="project" value="UniProtKB-SubCell"/>
</dbReference>
<dbReference type="PROSITE" id="PS51469">
    <property type="entry name" value="SUN"/>
    <property type="match status" value="1"/>
</dbReference>
<dbReference type="GO" id="GO:0016020">
    <property type="term" value="C:membrane"/>
    <property type="evidence" value="ECO:0007669"/>
    <property type="project" value="InterPro"/>
</dbReference>
<dbReference type="InterPro" id="IPR012919">
    <property type="entry name" value="SUN_dom"/>
</dbReference>
<feature type="region of interest" description="Disordered" evidence="5">
    <location>
        <begin position="750"/>
        <end position="775"/>
    </location>
</feature>
<evidence type="ECO:0000256" key="5">
    <source>
        <dbReference type="SAM" id="MobiDB-lite"/>
    </source>
</evidence>
<dbReference type="WBParaSite" id="PgR039_g050_t02">
    <property type="protein sequence ID" value="PgR039_g050_t02"/>
    <property type="gene ID" value="PgR039_g050"/>
</dbReference>
<feature type="compositionally biased region" description="Basic and acidic residues" evidence="5">
    <location>
        <begin position="520"/>
        <end position="545"/>
    </location>
</feature>
<feature type="region of interest" description="Disordered" evidence="5">
    <location>
        <begin position="161"/>
        <end position="188"/>
    </location>
</feature>
<reference evidence="9" key="1">
    <citation type="submission" date="2022-11" db="UniProtKB">
        <authorList>
            <consortium name="WormBaseParasite"/>
        </authorList>
    </citation>
    <scope>IDENTIFICATION</scope>
</reference>
<keyword evidence="8" id="KW-1185">Reference proteome</keyword>
<sequence>MNQHSIVDGRMIYESTTVTTHLIMILRCVYLILLLYLQDGLTNAHYKSEWISSSNLSPFYRLLSNTSGLEEMCPLVLSDHCVAPSRSSLSVGTSNTNNVSITVENALPDIEDAIPFSASKRVFREENLVISERAEKQPITESSRSEEQPPIATFDEWTKEKLKQEGHRKSHLQSQQQSGGGRLLNAVNGADTGANVKAASEGNVPSVPSVPSSVIIPQQAAQRNYASRECGAKVLFSNTEAENKNAVLNEKERDDYMRNPCERAQHKWLIIELCETVLPKAIELANFELFSSGPQKVRVSASERYPSNDWITLEEFVAEDSRNVQRFPITTDINLYVKFIRVELLTHYGNEHYCTLSMIRVLGISMVDEYEAEAEAAASVSAVTPPTVDSVAKSSSDLEKQSEVEVKTEVNVSEIKPTLHQVNDSKTKEVPLVNAVVNAVGNIAIKNIKDAFESAFLGKWKSGESPYSRKTSFRKTTTIPMACSSCPAADSFTIPVLFCRAFFPQLVSEFSKQGVTVDSSHVKERVDQSDPQSDKAENKVMKDIDNRKDMKQKRDLKRSNVKRFLKRVMPRIICLPGEHSNEEMLVEPRSNAKISDNDRVTDISSKSCSSIEETCVHLQHQQPTATILPTRSTNLGHQTLPGVSMSHKESVFLKLNKRINALELNMSLSSEYLSELSRRYVEQTNDSRRHAEKVVRFAEEAAQNAARAAQQKLAKQVEGMGRELKELSRMVRSLWSRSAAVESSLKMASVEQQQRQPEVENDRRTVKTHSQNEEESVLLHPREHLLYSNDYVWTTEQLVYMVVAAQACTAVLMLLVQCFYDRRRRMTEQLSIQDIVEERVTALVRPLLETQNDESKKGVNAEKSRRSRHRKNNVQLKNNSCEQEDNWDSAVESSARSVTPTRSDLSSELEVEGRLNVAMNLVDDCAAVLSQLDWAKATAMERGSSGKLKQHEHEETPEFPDKEASSHFNQDSSLKGVKVAAVGADETLLDEVNSVLTAEAIKTPTRPIVQSSPPPSGRSWHLVKPSRRRNKKQQKLYE</sequence>
<proteinExistence type="predicted"/>
<feature type="compositionally biased region" description="Basic residues" evidence="5">
    <location>
        <begin position="1024"/>
        <end position="1038"/>
    </location>
</feature>
<evidence type="ECO:0000256" key="1">
    <source>
        <dbReference type="ARBA" id="ARBA00004308"/>
    </source>
</evidence>
<dbReference type="Pfam" id="PF07738">
    <property type="entry name" value="Sad1_UNC"/>
    <property type="match status" value="1"/>
</dbReference>
<feature type="compositionally biased region" description="Basic and acidic residues" evidence="5">
    <location>
        <begin position="134"/>
        <end position="147"/>
    </location>
</feature>
<dbReference type="Proteomes" id="UP000887569">
    <property type="component" value="Unplaced"/>
</dbReference>
<dbReference type="InterPro" id="IPR045120">
    <property type="entry name" value="Suco/Slp1-like"/>
</dbReference>
<feature type="compositionally biased region" description="Basic and acidic residues" evidence="5">
    <location>
        <begin position="949"/>
        <end position="965"/>
    </location>
</feature>
<name>A0A915BGQ2_PARUN</name>
<feature type="region of interest" description="Disordered" evidence="5">
    <location>
        <begin position="134"/>
        <end position="153"/>
    </location>
</feature>
<feature type="transmembrane region" description="Helical" evidence="6">
    <location>
        <begin position="798"/>
        <end position="820"/>
    </location>
</feature>
<feature type="region of interest" description="Disordered" evidence="5">
    <location>
        <begin position="518"/>
        <end position="545"/>
    </location>
</feature>
<feature type="compositionally biased region" description="Basic and acidic residues" evidence="5">
    <location>
        <begin position="853"/>
        <end position="864"/>
    </location>
</feature>
<accession>A0A915BGQ2</accession>
<feature type="compositionally biased region" description="Polar residues" evidence="5">
    <location>
        <begin position="891"/>
        <end position="906"/>
    </location>
</feature>
<comment type="subcellular location">
    <subcellularLocation>
        <location evidence="1">Endomembrane system</location>
    </subcellularLocation>
</comment>
<keyword evidence="4 6" id="KW-0472">Membrane</keyword>
<dbReference type="AlphaFoldDB" id="A0A915BGQ2"/>
<feature type="region of interest" description="Disordered" evidence="5">
    <location>
        <begin position="999"/>
        <end position="1038"/>
    </location>
</feature>
<evidence type="ECO:0000313" key="8">
    <source>
        <dbReference type="Proteomes" id="UP000887569"/>
    </source>
</evidence>
<evidence type="ECO:0000256" key="6">
    <source>
        <dbReference type="SAM" id="Phobius"/>
    </source>
</evidence>
<organism evidence="8 9">
    <name type="scientific">Parascaris univalens</name>
    <name type="common">Nematode worm</name>
    <dbReference type="NCBI Taxonomy" id="6257"/>
    <lineage>
        <taxon>Eukaryota</taxon>
        <taxon>Metazoa</taxon>
        <taxon>Ecdysozoa</taxon>
        <taxon>Nematoda</taxon>
        <taxon>Chromadorea</taxon>
        <taxon>Rhabditida</taxon>
        <taxon>Spirurina</taxon>
        <taxon>Ascaridomorpha</taxon>
        <taxon>Ascaridoidea</taxon>
        <taxon>Ascarididae</taxon>
        <taxon>Parascaris</taxon>
    </lineage>
</organism>
<dbReference type="PANTHER" id="PTHR12953">
    <property type="entry name" value="MEMBRANE PROTEIN CH1 RELATED"/>
    <property type="match status" value="1"/>
</dbReference>
<keyword evidence="2 6" id="KW-0812">Transmembrane</keyword>
<feature type="transmembrane region" description="Helical" evidence="6">
    <location>
        <begin position="12"/>
        <end position="37"/>
    </location>
</feature>
<feature type="region of interest" description="Disordered" evidence="5">
    <location>
        <begin position="943"/>
        <end position="974"/>
    </location>
</feature>
<protein>
    <submittedName>
        <fullName evidence="9">SUN domain-containing protein</fullName>
    </submittedName>
</protein>
<feature type="domain" description="SUN" evidence="7">
    <location>
        <begin position="188"/>
        <end position="366"/>
    </location>
</feature>
<keyword evidence="3 6" id="KW-1133">Transmembrane helix</keyword>
<feature type="region of interest" description="Disordered" evidence="5">
    <location>
        <begin position="851"/>
        <end position="909"/>
    </location>
</feature>
<dbReference type="GO" id="GO:0005737">
    <property type="term" value="C:cytoplasm"/>
    <property type="evidence" value="ECO:0007669"/>
    <property type="project" value="TreeGrafter"/>
</dbReference>
<dbReference type="PANTHER" id="PTHR12953:SF0">
    <property type="entry name" value="SUN DOMAIN-CONTAINING OSSIFICATION FACTOR"/>
    <property type="match status" value="1"/>
</dbReference>
<evidence type="ECO:0000259" key="7">
    <source>
        <dbReference type="PROSITE" id="PS51469"/>
    </source>
</evidence>
<evidence type="ECO:0000256" key="2">
    <source>
        <dbReference type="ARBA" id="ARBA00022692"/>
    </source>
</evidence>
<dbReference type="GO" id="GO:0034975">
    <property type="term" value="P:protein folding in endoplasmic reticulum"/>
    <property type="evidence" value="ECO:0007669"/>
    <property type="project" value="TreeGrafter"/>
</dbReference>
<dbReference type="Gene3D" id="2.60.120.260">
    <property type="entry name" value="Galactose-binding domain-like"/>
    <property type="match status" value="1"/>
</dbReference>